<dbReference type="OrthoDB" id="9788539at2"/>
<keyword evidence="6" id="KW-1185">Reference proteome</keyword>
<dbReference type="InterPro" id="IPR016667">
    <property type="entry name" value="Caps_polysacc_synth_CpsB/CapC"/>
</dbReference>
<dbReference type="InterPro" id="IPR016195">
    <property type="entry name" value="Pol/histidinol_Pase-like"/>
</dbReference>
<dbReference type="PANTHER" id="PTHR39181:SF1">
    <property type="entry name" value="TYROSINE-PROTEIN PHOSPHATASE YWQE"/>
    <property type="match status" value="1"/>
</dbReference>
<organism evidence="5 6">
    <name type="scientific">Bernardetia litoralis (strain ATCC 23117 / DSM 6794 / NBRC 15988 / NCIMB 1366 / Fx l1 / Sio-4)</name>
    <name type="common">Flexibacter litoralis</name>
    <dbReference type="NCBI Taxonomy" id="880071"/>
    <lineage>
        <taxon>Bacteria</taxon>
        <taxon>Pseudomonadati</taxon>
        <taxon>Bacteroidota</taxon>
        <taxon>Cytophagia</taxon>
        <taxon>Cytophagales</taxon>
        <taxon>Bernardetiaceae</taxon>
        <taxon>Bernardetia</taxon>
    </lineage>
</organism>
<evidence type="ECO:0000256" key="1">
    <source>
        <dbReference type="ARBA" id="ARBA00005750"/>
    </source>
</evidence>
<evidence type="ECO:0000313" key="6">
    <source>
        <dbReference type="Proteomes" id="UP000006054"/>
    </source>
</evidence>
<reference evidence="6" key="1">
    <citation type="submission" date="2012-06" db="EMBL/GenBank/DDBJ databases">
        <title>The complete genome of Flexibacter litoralis DSM 6794.</title>
        <authorList>
            <person name="Lucas S."/>
            <person name="Copeland A."/>
            <person name="Lapidus A."/>
            <person name="Glavina del Rio T."/>
            <person name="Dalin E."/>
            <person name="Tice H."/>
            <person name="Bruce D."/>
            <person name="Goodwin L."/>
            <person name="Pitluck S."/>
            <person name="Peters L."/>
            <person name="Ovchinnikova G."/>
            <person name="Lu M."/>
            <person name="Kyrpides N."/>
            <person name="Mavromatis K."/>
            <person name="Ivanova N."/>
            <person name="Brettin T."/>
            <person name="Detter J.C."/>
            <person name="Han C."/>
            <person name="Larimer F."/>
            <person name="Land M."/>
            <person name="Hauser L."/>
            <person name="Markowitz V."/>
            <person name="Cheng J.-F."/>
            <person name="Hugenholtz P."/>
            <person name="Woyke T."/>
            <person name="Wu D."/>
            <person name="Spring S."/>
            <person name="Lang E."/>
            <person name="Kopitz M."/>
            <person name="Brambilla E."/>
            <person name="Klenk H.-P."/>
            <person name="Eisen J.A."/>
        </authorList>
    </citation>
    <scope>NUCLEOTIDE SEQUENCE [LARGE SCALE GENOMIC DNA]</scope>
    <source>
        <strain evidence="6">ATCC 23117 / DSM 6794 / NBRC 15988 / NCIMB 1366 / Sio-4</strain>
    </source>
</reference>
<proteinExistence type="inferred from homology"/>
<evidence type="ECO:0000313" key="5">
    <source>
        <dbReference type="EMBL" id="AFM02796.1"/>
    </source>
</evidence>
<dbReference type="Pfam" id="PF19567">
    <property type="entry name" value="CpsB_CapC"/>
    <property type="match status" value="1"/>
</dbReference>
<keyword evidence="3" id="KW-0378">Hydrolase</keyword>
<dbReference type="eggNOG" id="COG4464">
    <property type="taxonomic scope" value="Bacteria"/>
</dbReference>
<sequence>MISLFRRKTKSYGNVLPITVDMHSHLLPGIDDGCKSFDESIGLIKELIALGYKKLICTPHIMGDFYRNTPEIILGKLDQLNDIIKQLGLDIELGAAAEYYLDESFMERINKTEQLLCFGKEKYVLFETSYMNASPHLENVIFMLQSLGYTPVLAHPERYVYLFENYKQKLHELHKKGVLFQVNINSLSGYYSRPSKKIAEYLIDEELVSFLGTDMHGQRHFDFLLKSRETNYYKKALSQQLLNNKLL</sequence>
<dbReference type="Gene3D" id="3.20.20.140">
    <property type="entry name" value="Metal-dependent hydrolases"/>
    <property type="match status" value="1"/>
</dbReference>
<dbReference type="KEGG" id="fli:Fleli_0309"/>
<dbReference type="AlphaFoldDB" id="I4AFR1"/>
<comment type="similarity">
    <text evidence="1">Belongs to the metallo-dependent hydrolases superfamily. CpsB/CapC family.</text>
</comment>
<accession>I4AFR1</accession>
<dbReference type="PATRIC" id="fig|880071.3.peg.294"/>
<dbReference type="PIRSF" id="PIRSF016557">
    <property type="entry name" value="Caps_synth_CpsB"/>
    <property type="match status" value="1"/>
</dbReference>
<dbReference type="RefSeq" id="WP_014796259.1">
    <property type="nucleotide sequence ID" value="NC_018018.1"/>
</dbReference>
<protein>
    <recommendedName>
        <fullName evidence="2">protein-tyrosine-phosphatase</fullName>
        <ecNumber evidence="2">3.1.3.48</ecNumber>
    </recommendedName>
</protein>
<dbReference type="EC" id="3.1.3.48" evidence="2"/>
<gene>
    <name evidence="5" type="ordered locus">Fleli_0309</name>
</gene>
<dbReference type="HOGENOM" id="CLU_085966_0_0_10"/>
<dbReference type="Proteomes" id="UP000006054">
    <property type="component" value="Chromosome"/>
</dbReference>
<dbReference type="EMBL" id="CP003345">
    <property type="protein sequence ID" value="AFM02796.1"/>
    <property type="molecule type" value="Genomic_DNA"/>
</dbReference>
<dbReference type="SUPFAM" id="SSF89550">
    <property type="entry name" value="PHP domain-like"/>
    <property type="match status" value="1"/>
</dbReference>
<comment type="catalytic activity">
    <reaction evidence="4">
        <text>O-phospho-L-tyrosyl-[protein] + H2O = L-tyrosyl-[protein] + phosphate</text>
        <dbReference type="Rhea" id="RHEA:10684"/>
        <dbReference type="Rhea" id="RHEA-COMP:10136"/>
        <dbReference type="Rhea" id="RHEA-COMP:20101"/>
        <dbReference type="ChEBI" id="CHEBI:15377"/>
        <dbReference type="ChEBI" id="CHEBI:43474"/>
        <dbReference type="ChEBI" id="CHEBI:46858"/>
        <dbReference type="ChEBI" id="CHEBI:61978"/>
        <dbReference type="EC" id="3.1.3.48"/>
    </reaction>
</comment>
<dbReference type="STRING" id="880071.Fleli_0309"/>
<dbReference type="GO" id="GO:0004725">
    <property type="term" value="F:protein tyrosine phosphatase activity"/>
    <property type="evidence" value="ECO:0007669"/>
    <property type="project" value="UniProtKB-EC"/>
</dbReference>
<evidence type="ECO:0000256" key="4">
    <source>
        <dbReference type="ARBA" id="ARBA00051722"/>
    </source>
</evidence>
<dbReference type="PANTHER" id="PTHR39181">
    <property type="entry name" value="TYROSINE-PROTEIN PHOSPHATASE YWQE"/>
    <property type="match status" value="1"/>
</dbReference>
<name>I4AFR1_BERLS</name>
<evidence type="ECO:0000256" key="2">
    <source>
        <dbReference type="ARBA" id="ARBA00013064"/>
    </source>
</evidence>
<evidence type="ECO:0000256" key="3">
    <source>
        <dbReference type="ARBA" id="ARBA00022801"/>
    </source>
</evidence>
<dbReference type="GO" id="GO:0030145">
    <property type="term" value="F:manganese ion binding"/>
    <property type="evidence" value="ECO:0007669"/>
    <property type="project" value="InterPro"/>
</dbReference>